<dbReference type="Proteomes" id="UP000092154">
    <property type="component" value="Unassembled WGS sequence"/>
</dbReference>
<dbReference type="STRING" id="1314800.A0A1B7MJ64"/>
<dbReference type="AlphaFoldDB" id="A0A1B7MJ64"/>
<reference evidence="1 2" key="1">
    <citation type="submission" date="2016-06" db="EMBL/GenBank/DDBJ databases">
        <title>Comparative genomics of the ectomycorrhizal sister species Rhizopogon vinicolor and Rhizopogon vesiculosus (Basidiomycota: Boletales) reveals a divergence of the mating type B locus.</title>
        <authorList>
            <consortium name="DOE Joint Genome Institute"/>
            <person name="Mujic A.B."/>
            <person name="Kuo A."/>
            <person name="Tritt A."/>
            <person name="Lipzen A."/>
            <person name="Chen C."/>
            <person name="Johnson J."/>
            <person name="Sharma A."/>
            <person name="Barry K."/>
            <person name="Grigoriev I.V."/>
            <person name="Spatafora J.W."/>
        </authorList>
    </citation>
    <scope>NUCLEOTIDE SEQUENCE [LARGE SCALE GENOMIC DNA]</scope>
    <source>
        <strain evidence="1 2">AM-OR11-026</strain>
    </source>
</reference>
<dbReference type="OrthoDB" id="2636571at2759"/>
<name>A0A1B7MJ64_9AGAM</name>
<evidence type="ECO:0000313" key="2">
    <source>
        <dbReference type="Proteomes" id="UP000092154"/>
    </source>
</evidence>
<dbReference type="EMBL" id="KV448951">
    <property type="protein sequence ID" value="OAX32647.1"/>
    <property type="molecule type" value="Genomic_DNA"/>
</dbReference>
<accession>A0A1B7MJ64</accession>
<evidence type="ECO:0000313" key="1">
    <source>
        <dbReference type="EMBL" id="OAX32647.1"/>
    </source>
</evidence>
<protein>
    <submittedName>
        <fullName evidence="1">Uncharacterized protein</fullName>
    </submittedName>
</protein>
<proteinExistence type="predicted"/>
<dbReference type="InParanoid" id="A0A1B7MJ64"/>
<organism evidence="1 2">
    <name type="scientific">Rhizopogon vinicolor AM-OR11-026</name>
    <dbReference type="NCBI Taxonomy" id="1314800"/>
    <lineage>
        <taxon>Eukaryota</taxon>
        <taxon>Fungi</taxon>
        <taxon>Dikarya</taxon>
        <taxon>Basidiomycota</taxon>
        <taxon>Agaricomycotina</taxon>
        <taxon>Agaricomycetes</taxon>
        <taxon>Agaricomycetidae</taxon>
        <taxon>Boletales</taxon>
        <taxon>Suillineae</taxon>
        <taxon>Rhizopogonaceae</taxon>
        <taxon>Rhizopogon</taxon>
    </lineage>
</organism>
<gene>
    <name evidence="1" type="ORF">K503DRAFT_860205</name>
</gene>
<keyword evidence="2" id="KW-1185">Reference proteome</keyword>
<sequence length="369" mass="41644">MFLPRSEGRLATRKIITGHFVQAEKCNYCSKSIEDCDDKPLKRILNRNACPTAPDRARTEVEVRNYLATKNGNQDLTLPPIAQCGCDSTSNFQNQLQEARLRITLLYSLTQTEEPLGFVDLPVTPEQATRANFKLFRSFAWVPPLTSDSRAESNDEILAGPESITDEDLLKEFDRFENEMREPRALQEGGDLFTDKVPDIFGGDIIDWNELEKVDKGIAPAGFIEEIDVVSHGSQGMVAGWNINTLLTSEGITSMNKFCRLAESSICRQSVELNPLKVKKPKVVPKRLVRDYILLVTTSSRFTTGNEGDGFEVVTLAFVTSIVTAGVRLQWSLNKWAHWCSNKLYKSRRTIIIIYDHYAATRFLLDRAQ</sequence>